<evidence type="ECO:0000256" key="1">
    <source>
        <dbReference type="ARBA" id="ARBA00022801"/>
    </source>
</evidence>
<proteinExistence type="predicted"/>
<dbReference type="Proteomes" id="UP000481153">
    <property type="component" value="Unassembled WGS sequence"/>
</dbReference>
<dbReference type="PROSITE" id="PS00893">
    <property type="entry name" value="NUDIX_BOX"/>
    <property type="match status" value="1"/>
</dbReference>
<sequence length="322" mass="36395">MVGPTTKKRRTLADADEDVRLYQSRLADATKKMIVLARENARMKVLLQKYLEKDDSLLCTSQLTMSQSMSQNMSQSQQSQSTAPRQPIQESNSEVHSVMTDDSCAFDSFGESQDGFGSSSTNAGQDDFVFDSQLSQLDEIANTSHLDEILSFLDRQESLDQTRLFTMQDEVVELRKNTTVPRVGVGVLLYSAQYPSCVLIGIRKASHGAGKVQLPGGHLEFGESWEECAIREVKEETNLDITDVTLAHTTNDYMEDDKKHYITIFMQATVSSDQVPQTMEPDKCEGWQWQKWDSLKTPEMQTRLFMPLRHLTESLFVPPSLK</sequence>
<organism evidence="4 5">
    <name type="scientific">Aphanomyces euteiches</name>
    <dbReference type="NCBI Taxonomy" id="100861"/>
    <lineage>
        <taxon>Eukaryota</taxon>
        <taxon>Sar</taxon>
        <taxon>Stramenopiles</taxon>
        <taxon>Oomycota</taxon>
        <taxon>Saprolegniomycetes</taxon>
        <taxon>Saprolegniales</taxon>
        <taxon>Verrucalvaceae</taxon>
        <taxon>Aphanomyces</taxon>
    </lineage>
</organism>
<evidence type="ECO:0000313" key="4">
    <source>
        <dbReference type="EMBL" id="KAF0736378.1"/>
    </source>
</evidence>
<keyword evidence="5" id="KW-1185">Reference proteome</keyword>
<comment type="caution">
    <text evidence="4">The sequence shown here is derived from an EMBL/GenBank/DDBJ whole genome shotgun (WGS) entry which is preliminary data.</text>
</comment>
<name>A0A6G0X8I3_9STRA</name>
<dbReference type="PANTHER" id="PTHR16099:SF5">
    <property type="entry name" value="NUCLEOTIDE TRIPHOSPHATE DIPHOSPHATASE NUDT15"/>
    <property type="match status" value="1"/>
</dbReference>
<dbReference type="InterPro" id="IPR015797">
    <property type="entry name" value="NUDIX_hydrolase-like_dom_sf"/>
</dbReference>
<dbReference type="InterPro" id="IPR020084">
    <property type="entry name" value="NUDIX_hydrolase_CS"/>
</dbReference>
<dbReference type="GO" id="GO:0005829">
    <property type="term" value="C:cytosol"/>
    <property type="evidence" value="ECO:0007669"/>
    <property type="project" value="TreeGrafter"/>
</dbReference>
<reference evidence="4 5" key="1">
    <citation type="submission" date="2019-07" db="EMBL/GenBank/DDBJ databases">
        <title>Genomics analysis of Aphanomyces spp. identifies a new class of oomycete effector associated with host adaptation.</title>
        <authorList>
            <person name="Gaulin E."/>
        </authorList>
    </citation>
    <scope>NUCLEOTIDE SEQUENCE [LARGE SCALE GENOMIC DNA]</scope>
    <source>
        <strain evidence="4 5">ATCC 201684</strain>
    </source>
</reference>
<dbReference type="GO" id="GO:0006203">
    <property type="term" value="P:dGTP catabolic process"/>
    <property type="evidence" value="ECO:0007669"/>
    <property type="project" value="TreeGrafter"/>
</dbReference>
<evidence type="ECO:0000256" key="2">
    <source>
        <dbReference type="SAM" id="MobiDB-lite"/>
    </source>
</evidence>
<protein>
    <recommendedName>
        <fullName evidence="3">Nudix hydrolase domain-containing protein</fullName>
    </recommendedName>
</protein>
<evidence type="ECO:0000259" key="3">
    <source>
        <dbReference type="PROSITE" id="PS51462"/>
    </source>
</evidence>
<feature type="compositionally biased region" description="Low complexity" evidence="2">
    <location>
        <begin position="68"/>
        <end position="82"/>
    </location>
</feature>
<dbReference type="Pfam" id="PF00293">
    <property type="entry name" value="NUDIX"/>
    <property type="match status" value="1"/>
</dbReference>
<dbReference type="InterPro" id="IPR000086">
    <property type="entry name" value="NUDIX_hydrolase_dom"/>
</dbReference>
<dbReference type="EMBL" id="VJMJ01000089">
    <property type="protein sequence ID" value="KAF0736378.1"/>
    <property type="molecule type" value="Genomic_DNA"/>
</dbReference>
<feature type="region of interest" description="Disordered" evidence="2">
    <location>
        <begin position="68"/>
        <end position="97"/>
    </location>
</feature>
<dbReference type="Gene3D" id="3.90.79.10">
    <property type="entry name" value="Nucleoside Triphosphate Pyrophosphohydrolase"/>
    <property type="match status" value="1"/>
</dbReference>
<dbReference type="PANTHER" id="PTHR16099">
    <property type="entry name" value="8-OXO-DGTP DIPHOSPHATES NUDT15"/>
    <property type="match status" value="1"/>
</dbReference>
<accession>A0A6G0X8I3</accession>
<dbReference type="PROSITE" id="PS51462">
    <property type="entry name" value="NUDIX"/>
    <property type="match status" value="1"/>
</dbReference>
<dbReference type="CDD" id="cd04678">
    <property type="entry name" value="NUDIX_MTH2_Nudt15"/>
    <property type="match status" value="1"/>
</dbReference>
<dbReference type="SUPFAM" id="SSF55811">
    <property type="entry name" value="Nudix"/>
    <property type="match status" value="1"/>
</dbReference>
<dbReference type="VEuPathDB" id="FungiDB:AeMF1_021262"/>
<dbReference type="GO" id="GO:0035539">
    <property type="term" value="F:8-oxo-7,8-dihydrodeoxyguanosine triphosphate pyrophosphatase activity"/>
    <property type="evidence" value="ECO:0007669"/>
    <property type="project" value="TreeGrafter"/>
</dbReference>
<dbReference type="AlphaFoldDB" id="A0A6G0X8I3"/>
<keyword evidence="1" id="KW-0378">Hydrolase</keyword>
<feature type="domain" description="Nudix hydrolase" evidence="3">
    <location>
        <begin position="180"/>
        <end position="312"/>
    </location>
</feature>
<dbReference type="FunFam" id="3.90.79.10:FF:000060">
    <property type="entry name" value="Nudix hydrolase 1"/>
    <property type="match status" value="1"/>
</dbReference>
<gene>
    <name evidence="4" type="ORF">Ae201684_007397</name>
</gene>
<evidence type="ECO:0000313" key="5">
    <source>
        <dbReference type="Proteomes" id="UP000481153"/>
    </source>
</evidence>